<sequence>MAAAMQDSSNVSEAYPMKGYFEILMMSSLLVNLEKRKTSSFLILYVGTSIVPYQPKRKKESGLNRNTWVGPVWPCAMKVVVDATKELLSKAIL</sequence>
<gene>
    <name evidence="1" type="ORF">DVH24_035262</name>
</gene>
<dbReference type="AlphaFoldDB" id="A0A498J4F4"/>
<evidence type="ECO:0000313" key="2">
    <source>
        <dbReference type="Proteomes" id="UP000290289"/>
    </source>
</evidence>
<proteinExistence type="predicted"/>
<reference evidence="1 2" key="1">
    <citation type="submission" date="2018-10" db="EMBL/GenBank/DDBJ databases">
        <title>A high-quality apple genome assembly.</title>
        <authorList>
            <person name="Hu J."/>
        </authorList>
    </citation>
    <scope>NUCLEOTIDE SEQUENCE [LARGE SCALE GENOMIC DNA]</scope>
    <source>
        <strain evidence="2">cv. HFTH1</strain>
        <tissue evidence="1">Young leaf</tissue>
    </source>
</reference>
<dbReference type="EMBL" id="RDQH01000335">
    <property type="protein sequence ID" value="RXH90498.1"/>
    <property type="molecule type" value="Genomic_DNA"/>
</dbReference>
<dbReference type="Proteomes" id="UP000290289">
    <property type="component" value="Chromosome 9"/>
</dbReference>
<comment type="caution">
    <text evidence="1">The sequence shown here is derived from an EMBL/GenBank/DDBJ whole genome shotgun (WGS) entry which is preliminary data.</text>
</comment>
<organism evidence="1 2">
    <name type="scientific">Malus domestica</name>
    <name type="common">Apple</name>
    <name type="synonym">Pyrus malus</name>
    <dbReference type="NCBI Taxonomy" id="3750"/>
    <lineage>
        <taxon>Eukaryota</taxon>
        <taxon>Viridiplantae</taxon>
        <taxon>Streptophyta</taxon>
        <taxon>Embryophyta</taxon>
        <taxon>Tracheophyta</taxon>
        <taxon>Spermatophyta</taxon>
        <taxon>Magnoliopsida</taxon>
        <taxon>eudicotyledons</taxon>
        <taxon>Gunneridae</taxon>
        <taxon>Pentapetalae</taxon>
        <taxon>rosids</taxon>
        <taxon>fabids</taxon>
        <taxon>Rosales</taxon>
        <taxon>Rosaceae</taxon>
        <taxon>Amygdaloideae</taxon>
        <taxon>Maleae</taxon>
        <taxon>Malus</taxon>
    </lineage>
</organism>
<evidence type="ECO:0000313" key="1">
    <source>
        <dbReference type="EMBL" id="RXH90498.1"/>
    </source>
</evidence>
<accession>A0A498J4F4</accession>
<protein>
    <submittedName>
        <fullName evidence="1">Uncharacterized protein</fullName>
    </submittedName>
</protein>
<keyword evidence="2" id="KW-1185">Reference proteome</keyword>
<name>A0A498J4F4_MALDO</name>